<dbReference type="Gene3D" id="2.30.42.10">
    <property type="match status" value="7"/>
</dbReference>
<reference evidence="8" key="1">
    <citation type="submission" date="2012-05" db="EMBL/GenBank/DDBJ databases">
        <title>Whole Genome Assembly of Lutzomyia longipalpis.</title>
        <authorList>
            <person name="Richards S."/>
            <person name="Qu C."/>
            <person name="Dillon R."/>
            <person name="Worley K."/>
            <person name="Scherer S."/>
            <person name="Batterton M."/>
            <person name="Taylor A."/>
            <person name="Hawes A."/>
            <person name="Hernandez B."/>
            <person name="Kovar C."/>
            <person name="Mandapat C."/>
            <person name="Pham C."/>
            <person name="Qu C."/>
            <person name="Jing C."/>
            <person name="Bess C."/>
            <person name="Bandaranaike D."/>
            <person name="Ngo D."/>
            <person name="Ongeri F."/>
            <person name="Arias F."/>
            <person name="Lara F."/>
            <person name="Weissenberger G."/>
            <person name="Kamau G."/>
            <person name="Han H."/>
            <person name="Shen H."/>
            <person name="Dinh H."/>
            <person name="Khalil I."/>
            <person name="Jones J."/>
            <person name="Shafer J."/>
            <person name="Jayaseelan J."/>
            <person name="Quiroz J."/>
            <person name="Blankenburg K."/>
            <person name="Nguyen L."/>
            <person name="Jackson L."/>
            <person name="Francisco L."/>
            <person name="Tang L.-Y."/>
            <person name="Pu L.-L."/>
            <person name="Perales L."/>
            <person name="Lorensuhewa L."/>
            <person name="Munidasa M."/>
            <person name="Coyle M."/>
            <person name="Taylor M."/>
            <person name="Puazo M."/>
            <person name="Firestine M."/>
            <person name="Scheel M."/>
            <person name="Javaid M."/>
            <person name="Wang M."/>
            <person name="Li M."/>
            <person name="Tabassum N."/>
            <person name="Saada N."/>
            <person name="Osuji N."/>
            <person name="Aqrawi P."/>
            <person name="Fu Q."/>
            <person name="Thornton R."/>
            <person name="Raj R."/>
            <person name="Goodspeed R."/>
            <person name="Mata R."/>
            <person name="Najjar R."/>
            <person name="Gubbala S."/>
            <person name="Lee S."/>
            <person name="Denson S."/>
            <person name="Patil S."/>
            <person name="Macmil S."/>
            <person name="Qi S."/>
            <person name="Matskevitch T."/>
            <person name="Palculict T."/>
            <person name="Mathew T."/>
            <person name="Vee V."/>
            <person name="Velamala V."/>
            <person name="Korchina V."/>
            <person name="Cai W."/>
            <person name="Liu W."/>
            <person name="Dai W."/>
            <person name="Zou X."/>
            <person name="Zhu Y."/>
            <person name="Zhang Y."/>
            <person name="Wu Y.-Q."/>
            <person name="Xin Y."/>
            <person name="Nazarath L."/>
            <person name="Kovar C."/>
            <person name="Han Y."/>
            <person name="Muzny D."/>
            <person name="Gibbs R."/>
        </authorList>
    </citation>
    <scope>NUCLEOTIDE SEQUENCE [LARGE SCALE GENOMIC DNA]</scope>
    <source>
        <strain evidence="8">Jacobina</strain>
    </source>
</reference>
<feature type="compositionally biased region" description="Polar residues" evidence="4">
    <location>
        <begin position="627"/>
        <end position="638"/>
    </location>
</feature>
<feature type="domain" description="PDZ" evidence="5">
    <location>
        <begin position="877"/>
        <end position="960"/>
    </location>
</feature>
<keyword evidence="8" id="KW-1185">Reference proteome</keyword>
<dbReference type="InterPro" id="IPR001478">
    <property type="entry name" value="PDZ"/>
</dbReference>
<feature type="domain" description="PDZ" evidence="5">
    <location>
        <begin position="156"/>
        <end position="222"/>
    </location>
</feature>
<feature type="domain" description="PDZ" evidence="5">
    <location>
        <begin position="745"/>
        <end position="829"/>
    </location>
</feature>
<evidence type="ECO:0000256" key="1">
    <source>
        <dbReference type="ARBA" id="ARBA00004496"/>
    </source>
</evidence>
<feature type="domain" description="PDZ" evidence="5">
    <location>
        <begin position="419"/>
        <end position="469"/>
    </location>
</feature>
<dbReference type="CDD" id="cd06685">
    <property type="entry name" value="PDZ7_GRIP1-2-like"/>
    <property type="match status" value="1"/>
</dbReference>
<feature type="compositionally biased region" description="Basic and acidic residues" evidence="4">
    <location>
        <begin position="639"/>
        <end position="648"/>
    </location>
</feature>
<sequence length="962" mass="104440">MKLWKSKKSSSCVPGKSSSTKHDDKVDSSISVTSDRAMSPAQSEDSGLAADRGTTYATISLPRENAQAMGILFLDRVDLTYPPVIATLNALGPAADFLAPGDRLHQIDGISTIGLTNEHVMSILYHGNGPAVVEIEYSLPEYLSQNSLCVTTKLAQITVERENGCLGLTLRGGGDFPLIVTNIRPHGPVYKCGRIKPGDRLLRVDNVSLINKTLSEAQQILKCGHLSGLTNLTIEYDVSVMQSVEFSMGPLLIEIERSPGDKLGLVLSNASPNVYHQPLDVTNGKMDEISQAGVFIANIIPATLADRTGALSIGDKIQSVDDTLVESNSLTPEDVMQLLDTNTNRGFTQIQILPAHAIARLRGLHAQNGTTAKYGFNTMESRKMRQKKFMRKSSLPLLESSGSGLMSASVGLCRSETVQVVLDCSQGSGICLGAPSSCGRGHIIAQVIPESVADRSGCIQKGDRLLAVNKLYNLDAGTVRQILGDIGYKNVHQQGSPNWVEVEIEFDMSDSVIPSSGVFNVKLPKYQERSELGITVNATNSGAFIITDVKPGSAAHRTGSLRAGDILLAVDSQPLQHYNVDALLKDNKNEFTTLTIKRTCLPDFLFDAQYRNNFMYSSTETRIADNNSPSSYGYSGTTKRIDSGRGEATRPNPGNQSDFYQMEENLMGNGMMTIRRPPPFSNSLSNMELTQMGNTSTLKTDNNPSDIAEDTFMEMEGYPEYFQTYYNLDLPMPMTSYSNPTHQIVSTVRLETNGGPLGITLAGSENLQKPIVISAFVEGGVAHLSGKLCIGDEILAINGESIQGVPLSTATKLLQRFENVVDLKITRNRTESSENAGSSLPQPQAIYSKIQRRPRSPSVTDALSTSSSAEGRFKTIHITLYKDKVYDDYGFSLSDGLYERGVYINRIRSGGPADAVGLLKSFDRIMMVNGTKTQDFDCCLTVPLIAASGDKIDLIVQRPISD</sequence>
<feature type="compositionally biased region" description="Polar residues" evidence="4">
    <location>
        <begin position="833"/>
        <end position="842"/>
    </location>
</feature>
<feature type="compositionally biased region" description="Low complexity" evidence="4">
    <location>
        <begin position="9"/>
        <end position="18"/>
    </location>
</feature>
<evidence type="ECO:0000313" key="7">
    <source>
        <dbReference type="EnsemblMetazoa" id="LLOJ003667-PA"/>
    </source>
</evidence>
<feature type="region of interest" description="Disordered" evidence="4">
    <location>
        <begin position="830"/>
        <end position="864"/>
    </location>
</feature>
<comment type="subcellular location">
    <subcellularLocation>
        <location evidence="1">Cytoplasm</location>
    </subcellularLocation>
</comment>
<dbReference type="EMBL" id="GITU01003332">
    <property type="protein sequence ID" value="MBC1172035.1"/>
    <property type="molecule type" value="Transcribed_RNA"/>
</dbReference>
<keyword evidence="6" id="KW-0675">Receptor</keyword>
<reference evidence="6" key="2">
    <citation type="journal article" date="2020" name="BMC">
        <title>Leishmania infection induces a limited differential gene expression in the sand fly midgut.</title>
        <authorList>
            <person name="Coutinho-Abreu I.V."/>
            <person name="Serafim T.D."/>
            <person name="Meneses C."/>
            <person name="Kamhawi S."/>
            <person name="Oliveira F."/>
            <person name="Valenzuela J.G."/>
        </authorList>
    </citation>
    <scope>NUCLEOTIDE SEQUENCE</scope>
    <source>
        <strain evidence="6">Jacobina</strain>
        <tissue evidence="6">Midgut</tissue>
    </source>
</reference>
<evidence type="ECO:0000256" key="4">
    <source>
        <dbReference type="SAM" id="MobiDB-lite"/>
    </source>
</evidence>
<evidence type="ECO:0000313" key="6">
    <source>
        <dbReference type="EMBL" id="MBC1172035.1"/>
    </source>
</evidence>
<dbReference type="EnsemblMetazoa" id="LLOJ003667-RA">
    <property type="protein sequence ID" value="LLOJ003667-PA"/>
    <property type="gene ID" value="LLOJ003667"/>
</dbReference>
<dbReference type="AlphaFoldDB" id="A0A1B0CGV4"/>
<keyword evidence="2" id="KW-0963">Cytoplasm</keyword>
<proteinExistence type="predicted"/>
<dbReference type="VEuPathDB" id="VectorBase:LLONM1_009980"/>
<dbReference type="SMART" id="SM00228">
    <property type="entry name" value="PDZ"/>
    <property type="match status" value="7"/>
</dbReference>
<accession>A0A1B0CGV4</accession>
<protein>
    <submittedName>
        <fullName evidence="6">Putative glutamate receptor-interacting protein 1 isoform x2</fullName>
    </submittedName>
</protein>
<evidence type="ECO:0000256" key="3">
    <source>
        <dbReference type="ARBA" id="ARBA00022737"/>
    </source>
</evidence>
<keyword evidence="3" id="KW-0677">Repeat</keyword>
<evidence type="ECO:0000256" key="2">
    <source>
        <dbReference type="ARBA" id="ARBA00022490"/>
    </source>
</evidence>
<reference evidence="7" key="3">
    <citation type="submission" date="2020-05" db="UniProtKB">
        <authorList>
            <consortium name="EnsemblMetazoa"/>
        </authorList>
    </citation>
    <scope>IDENTIFICATION</scope>
    <source>
        <strain evidence="7">Jacobina</strain>
    </source>
</reference>
<dbReference type="SUPFAM" id="SSF50156">
    <property type="entry name" value="PDZ domain-like"/>
    <property type="match status" value="7"/>
</dbReference>
<dbReference type="GO" id="GO:0005737">
    <property type="term" value="C:cytoplasm"/>
    <property type="evidence" value="ECO:0007669"/>
    <property type="project" value="UniProtKB-SubCell"/>
</dbReference>
<dbReference type="PROSITE" id="PS50106">
    <property type="entry name" value="PDZ"/>
    <property type="match status" value="7"/>
</dbReference>
<dbReference type="PANTHER" id="PTHR46227:SF2">
    <property type="entry name" value="FI03335P"/>
    <property type="match status" value="1"/>
</dbReference>
<dbReference type="EMBL" id="AJWK01011601">
    <property type="status" value="NOT_ANNOTATED_CDS"/>
    <property type="molecule type" value="Genomic_DNA"/>
</dbReference>
<dbReference type="Pfam" id="PF00595">
    <property type="entry name" value="PDZ"/>
    <property type="match status" value="5"/>
</dbReference>
<feature type="region of interest" description="Disordered" evidence="4">
    <location>
        <begin position="1"/>
        <end position="49"/>
    </location>
</feature>
<feature type="domain" description="PDZ" evidence="5">
    <location>
        <begin position="58"/>
        <end position="139"/>
    </location>
</feature>
<feature type="region of interest" description="Disordered" evidence="4">
    <location>
        <begin position="627"/>
        <end position="659"/>
    </location>
</feature>
<dbReference type="InterPro" id="IPR043545">
    <property type="entry name" value="GRIP1/2"/>
</dbReference>
<dbReference type="Proteomes" id="UP000092461">
    <property type="component" value="Unassembled WGS sequence"/>
</dbReference>
<dbReference type="InterPro" id="IPR036034">
    <property type="entry name" value="PDZ_sf"/>
</dbReference>
<feature type="domain" description="PDZ" evidence="5">
    <location>
        <begin position="252"/>
        <end position="339"/>
    </location>
</feature>
<feature type="compositionally biased region" description="Polar residues" evidence="4">
    <location>
        <begin position="28"/>
        <end position="45"/>
    </location>
</feature>
<evidence type="ECO:0000313" key="8">
    <source>
        <dbReference type="Proteomes" id="UP000092461"/>
    </source>
</evidence>
<organism evidence="7 8">
    <name type="scientific">Lutzomyia longipalpis</name>
    <name type="common">Sand fly</name>
    <dbReference type="NCBI Taxonomy" id="7200"/>
    <lineage>
        <taxon>Eukaryota</taxon>
        <taxon>Metazoa</taxon>
        <taxon>Ecdysozoa</taxon>
        <taxon>Arthropoda</taxon>
        <taxon>Hexapoda</taxon>
        <taxon>Insecta</taxon>
        <taxon>Pterygota</taxon>
        <taxon>Neoptera</taxon>
        <taxon>Endopterygota</taxon>
        <taxon>Diptera</taxon>
        <taxon>Nematocera</taxon>
        <taxon>Psychodoidea</taxon>
        <taxon>Psychodidae</taxon>
        <taxon>Lutzomyia</taxon>
        <taxon>Lutzomyia</taxon>
    </lineage>
</organism>
<dbReference type="GO" id="GO:0098887">
    <property type="term" value="P:neurotransmitter receptor transport, endosome to postsynaptic membrane"/>
    <property type="evidence" value="ECO:0007669"/>
    <property type="project" value="TreeGrafter"/>
</dbReference>
<feature type="domain" description="PDZ" evidence="5">
    <location>
        <begin position="520"/>
        <end position="599"/>
    </location>
</feature>
<dbReference type="PANTHER" id="PTHR46227">
    <property type="entry name" value="GLUTAMATE RECEPTOR-INTERACTING PROTEIN GRIP"/>
    <property type="match status" value="1"/>
</dbReference>
<name>A0A1B0CGV4_LUTLO</name>
<evidence type="ECO:0000259" key="5">
    <source>
        <dbReference type="PROSITE" id="PS50106"/>
    </source>
</evidence>
<dbReference type="VEuPathDB" id="VectorBase:LLOJ003667"/>